<comment type="caution">
    <text evidence="6">The sequence shown here is derived from an EMBL/GenBank/DDBJ whole genome shotgun (WGS) entry which is preliminary data.</text>
</comment>
<keyword evidence="7" id="KW-1185">Reference proteome</keyword>
<dbReference type="InterPro" id="IPR012997">
    <property type="entry name" value="RplA"/>
</dbReference>
<feature type="domain" description="RlpA-like protein double-psi beta-barrel" evidence="5">
    <location>
        <begin position="59"/>
        <end position="147"/>
    </location>
</feature>
<dbReference type="Proteomes" id="UP000307507">
    <property type="component" value="Unassembled WGS sequence"/>
</dbReference>
<protein>
    <recommendedName>
        <fullName evidence="3">Probable endolytic peptidoglycan transglycosylase RlpA</fullName>
        <ecNumber evidence="3">4.2.2.-</ecNumber>
    </recommendedName>
</protein>
<dbReference type="GO" id="GO:0008932">
    <property type="term" value="F:lytic endotransglycosylase activity"/>
    <property type="evidence" value="ECO:0007669"/>
    <property type="project" value="UniProtKB-UniRule"/>
</dbReference>
<sequence length="153" mass="17123" precursor="true">MKKVIVYIVFVTLAVLLISATTGRVFAFQTDPKVKANDTIKKDSITIQGGLKLKNYKKNVHASYYADRFNGRRTASGRKFDNSKYTAAHRNLPFGTKIKVTNVANKKAVIVEVTDRGPFSRGREIDLSKKAFMEITHGKGRGFVNVNIEVIQD</sequence>
<dbReference type="HAMAP" id="MF_02071">
    <property type="entry name" value="RlpA"/>
    <property type="match status" value="1"/>
</dbReference>
<dbReference type="EMBL" id="SSNZ01000005">
    <property type="protein sequence ID" value="THF49475.1"/>
    <property type="molecule type" value="Genomic_DNA"/>
</dbReference>
<dbReference type="GO" id="GO:0071555">
    <property type="term" value="P:cell wall organization"/>
    <property type="evidence" value="ECO:0007669"/>
    <property type="project" value="UniProtKB-KW"/>
</dbReference>
<organism evidence="6 7">
    <name type="scientific">Flavobacterium supellecticarium</name>
    <dbReference type="NCBI Taxonomy" id="2565924"/>
    <lineage>
        <taxon>Bacteria</taxon>
        <taxon>Pseudomonadati</taxon>
        <taxon>Bacteroidota</taxon>
        <taxon>Flavobacteriia</taxon>
        <taxon>Flavobacteriales</taxon>
        <taxon>Flavobacteriaceae</taxon>
        <taxon>Flavobacterium</taxon>
    </lineage>
</organism>
<dbReference type="AlphaFoldDB" id="A0A4S3ZUZ5"/>
<comment type="similarity">
    <text evidence="3 4">Belongs to the RlpA family.</text>
</comment>
<keyword evidence="3" id="KW-0732">Signal</keyword>
<gene>
    <name evidence="3" type="primary">rlpA</name>
    <name evidence="6" type="ORF">E6C50_12060</name>
</gene>
<evidence type="ECO:0000256" key="4">
    <source>
        <dbReference type="RuleBase" id="RU003495"/>
    </source>
</evidence>
<evidence type="ECO:0000256" key="3">
    <source>
        <dbReference type="HAMAP-Rule" id="MF_02071"/>
    </source>
</evidence>
<dbReference type="NCBIfam" id="TIGR00413">
    <property type="entry name" value="rlpA"/>
    <property type="match status" value="1"/>
</dbReference>
<dbReference type="Gene3D" id="2.40.40.10">
    <property type="entry name" value="RlpA-like domain"/>
    <property type="match status" value="1"/>
</dbReference>
<dbReference type="OrthoDB" id="9779128at2"/>
<dbReference type="PANTHER" id="PTHR34183:SF8">
    <property type="entry name" value="ENDOLYTIC PEPTIDOGLYCAN TRANSGLYCOSYLASE RLPA-RELATED"/>
    <property type="match status" value="1"/>
</dbReference>
<evidence type="ECO:0000256" key="2">
    <source>
        <dbReference type="ARBA" id="ARBA00023316"/>
    </source>
</evidence>
<dbReference type="RefSeq" id="WP_136403482.1">
    <property type="nucleotide sequence ID" value="NZ_SSNZ01000005.1"/>
</dbReference>
<feature type="chain" id="PRO_5021054231" description="Probable endolytic peptidoglycan transglycosylase RlpA" evidence="3">
    <location>
        <begin position="28"/>
        <end position="153"/>
    </location>
</feature>
<evidence type="ECO:0000313" key="7">
    <source>
        <dbReference type="Proteomes" id="UP000307507"/>
    </source>
</evidence>
<dbReference type="InterPro" id="IPR009009">
    <property type="entry name" value="RlpA-like_DPBB"/>
</dbReference>
<proteinExistence type="inferred from homology"/>
<comment type="function">
    <text evidence="3">Lytic transglycosylase with a strong preference for naked glycan strands that lack stem peptides.</text>
</comment>
<evidence type="ECO:0000256" key="1">
    <source>
        <dbReference type="ARBA" id="ARBA00023239"/>
    </source>
</evidence>
<feature type="signal peptide" evidence="3">
    <location>
        <begin position="1"/>
        <end position="27"/>
    </location>
</feature>
<reference evidence="6 7" key="1">
    <citation type="submission" date="2019-04" db="EMBL/GenBank/DDBJ databases">
        <title>Flavobacterium sp. nov. isolated from construction timber.</title>
        <authorList>
            <person name="Lin S.-Y."/>
            <person name="Chang C.-T."/>
            <person name="Young C.-C."/>
        </authorList>
    </citation>
    <scope>NUCLEOTIDE SEQUENCE [LARGE SCALE GENOMIC DNA]</scope>
    <source>
        <strain evidence="6 7">CC-CTC003</strain>
    </source>
</reference>
<accession>A0A4S3ZUZ5</accession>
<keyword evidence="2 3" id="KW-0961">Cell wall biogenesis/degradation</keyword>
<dbReference type="GO" id="GO:0000270">
    <property type="term" value="P:peptidoglycan metabolic process"/>
    <property type="evidence" value="ECO:0007669"/>
    <property type="project" value="UniProtKB-UniRule"/>
</dbReference>
<evidence type="ECO:0000259" key="5">
    <source>
        <dbReference type="Pfam" id="PF03330"/>
    </source>
</evidence>
<dbReference type="InterPro" id="IPR036908">
    <property type="entry name" value="RlpA-like_sf"/>
</dbReference>
<dbReference type="InterPro" id="IPR034718">
    <property type="entry name" value="RlpA"/>
</dbReference>
<dbReference type="CDD" id="cd22268">
    <property type="entry name" value="DPBB_RlpA-like"/>
    <property type="match status" value="1"/>
</dbReference>
<dbReference type="SUPFAM" id="SSF50685">
    <property type="entry name" value="Barwin-like endoglucanases"/>
    <property type="match status" value="1"/>
</dbReference>
<dbReference type="Pfam" id="PF03330">
    <property type="entry name" value="DPBB_1"/>
    <property type="match status" value="1"/>
</dbReference>
<keyword evidence="1 3" id="KW-0456">Lyase</keyword>
<name>A0A4S3ZUZ5_9FLAO</name>
<dbReference type="EC" id="4.2.2.-" evidence="3"/>
<evidence type="ECO:0000313" key="6">
    <source>
        <dbReference type="EMBL" id="THF49475.1"/>
    </source>
</evidence>
<dbReference type="PANTHER" id="PTHR34183">
    <property type="entry name" value="ENDOLYTIC PEPTIDOGLYCAN TRANSGLYCOSYLASE RLPA"/>
    <property type="match status" value="1"/>
</dbReference>